<proteinExistence type="predicted"/>
<comment type="caution">
    <text evidence="2">The sequence shown here is derived from an EMBL/GenBank/DDBJ whole genome shotgun (WGS) entry which is preliminary data.</text>
</comment>
<dbReference type="GO" id="GO:0003676">
    <property type="term" value="F:nucleic acid binding"/>
    <property type="evidence" value="ECO:0007669"/>
    <property type="project" value="InterPro"/>
</dbReference>
<dbReference type="SMART" id="SM00443">
    <property type="entry name" value="G_patch"/>
    <property type="match status" value="1"/>
</dbReference>
<dbReference type="InterPro" id="IPR000467">
    <property type="entry name" value="G_patch_dom"/>
</dbReference>
<organism evidence="2 3">
    <name type="scientific">Adineta steineri</name>
    <dbReference type="NCBI Taxonomy" id="433720"/>
    <lineage>
        <taxon>Eukaryota</taxon>
        <taxon>Metazoa</taxon>
        <taxon>Spiralia</taxon>
        <taxon>Gnathifera</taxon>
        <taxon>Rotifera</taxon>
        <taxon>Eurotatoria</taxon>
        <taxon>Bdelloidea</taxon>
        <taxon>Adinetida</taxon>
        <taxon>Adinetidae</taxon>
        <taxon>Adineta</taxon>
    </lineage>
</organism>
<dbReference type="InterPro" id="IPR039146">
    <property type="entry name" value="GPANK1"/>
</dbReference>
<evidence type="ECO:0000259" key="1">
    <source>
        <dbReference type="PROSITE" id="PS50174"/>
    </source>
</evidence>
<dbReference type="EMBL" id="CAJNOM010000041">
    <property type="protein sequence ID" value="CAF0895156.1"/>
    <property type="molecule type" value="Genomic_DNA"/>
</dbReference>
<name>A0A813Z917_9BILA</name>
<dbReference type="OrthoDB" id="427280at2759"/>
<protein>
    <recommendedName>
        <fullName evidence="1">G-patch domain-containing protein</fullName>
    </recommendedName>
</protein>
<gene>
    <name evidence="2" type="ORF">QVE165_LOCUS9166</name>
</gene>
<dbReference type="Pfam" id="PF01585">
    <property type="entry name" value="G-patch"/>
    <property type="match status" value="1"/>
</dbReference>
<dbReference type="PROSITE" id="PS50174">
    <property type="entry name" value="G_PATCH"/>
    <property type="match status" value="1"/>
</dbReference>
<evidence type="ECO:0000313" key="3">
    <source>
        <dbReference type="Proteomes" id="UP000663832"/>
    </source>
</evidence>
<sequence length="71" mass="7789">METSISSANVGHQLLQKIGWTPGNGLGLNQNGIKSPISINFHQRRQGLGYEKELTTTNESLSIHSNPINIF</sequence>
<dbReference type="Proteomes" id="UP000663832">
    <property type="component" value="Unassembled WGS sequence"/>
</dbReference>
<keyword evidence="3" id="KW-1185">Reference proteome</keyword>
<dbReference type="PANTHER" id="PTHR20923">
    <property type="entry name" value="BAT4 PROTEIN-RELATED"/>
    <property type="match status" value="1"/>
</dbReference>
<evidence type="ECO:0000313" key="2">
    <source>
        <dbReference type="EMBL" id="CAF0895156.1"/>
    </source>
</evidence>
<dbReference type="PANTHER" id="PTHR20923:SF1">
    <property type="entry name" value="G PATCH DOMAIN AND ANKYRIN REPEAT-CONTAINING PROTEIN 1"/>
    <property type="match status" value="1"/>
</dbReference>
<accession>A0A813Z917</accession>
<feature type="domain" description="G-patch" evidence="1">
    <location>
        <begin position="7"/>
        <end position="53"/>
    </location>
</feature>
<dbReference type="AlphaFoldDB" id="A0A813Z917"/>
<reference evidence="2" key="1">
    <citation type="submission" date="2021-02" db="EMBL/GenBank/DDBJ databases">
        <authorList>
            <person name="Nowell W R."/>
        </authorList>
    </citation>
    <scope>NUCLEOTIDE SEQUENCE</scope>
</reference>